<dbReference type="Proteomes" id="UP000727857">
    <property type="component" value="Unassembled WGS sequence"/>
</dbReference>
<keyword evidence="1" id="KW-0812">Transmembrane</keyword>
<feature type="transmembrane region" description="Helical" evidence="1">
    <location>
        <begin position="74"/>
        <end position="96"/>
    </location>
</feature>
<reference evidence="2" key="2">
    <citation type="journal article" date="2021" name="PeerJ">
        <title>Extensive microbial diversity within the chicken gut microbiome revealed by metagenomics and culture.</title>
        <authorList>
            <person name="Gilroy R."/>
            <person name="Ravi A."/>
            <person name="Getino M."/>
            <person name="Pursley I."/>
            <person name="Horton D.L."/>
            <person name="Alikhan N.F."/>
            <person name="Baker D."/>
            <person name="Gharbi K."/>
            <person name="Hall N."/>
            <person name="Watson M."/>
            <person name="Adriaenssens E.M."/>
            <person name="Foster-Nyarko E."/>
            <person name="Jarju S."/>
            <person name="Secka A."/>
            <person name="Antonio M."/>
            <person name="Oren A."/>
            <person name="Chaudhuri R.R."/>
            <person name="La Ragione R."/>
            <person name="Hildebrand F."/>
            <person name="Pallen M.J."/>
        </authorList>
    </citation>
    <scope>NUCLEOTIDE SEQUENCE</scope>
    <source>
        <strain evidence="2">517</strain>
    </source>
</reference>
<feature type="transmembrane region" description="Helical" evidence="1">
    <location>
        <begin position="38"/>
        <end position="62"/>
    </location>
</feature>
<dbReference type="AlphaFoldDB" id="A0A940ICH2"/>
<keyword evidence="1" id="KW-0472">Membrane</keyword>
<gene>
    <name evidence="2" type="ORF">IAB16_03475</name>
</gene>
<dbReference type="EMBL" id="JADINF010000082">
    <property type="protein sequence ID" value="MBO8424059.1"/>
    <property type="molecule type" value="Genomic_DNA"/>
</dbReference>
<organism evidence="2 3">
    <name type="scientific">Candidatus Stercoripulliclostridium pullicola</name>
    <dbReference type="NCBI Taxonomy" id="2840953"/>
    <lineage>
        <taxon>Bacteria</taxon>
        <taxon>Bacillati</taxon>
        <taxon>Bacillota</taxon>
        <taxon>Clostridia</taxon>
        <taxon>Eubacteriales</taxon>
        <taxon>Candidatus Stercoripulliclostridium</taxon>
    </lineage>
</organism>
<proteinExistence type="predicted"/>
<sequence>MKRFLKIILFLIGFPALLGFVVWKSLTVIQEGSTYGFWPYVGIILAGVFALVYLIAFIITGVKAKKNAGNRKKVMGGVVALVIVSFVMTAGLWLVIDIPKLLPDILNSATSGTIGFDDLRENYSAQSEVHGNLLDEFIKLNYQNENLDNSYTLDSWLEAGYSSPEVQDLIATNFASMDKNGYVTFKGPWINLADGGRLTIPVLVHLIINEREFQDLPYILKYDLIPNPYKDDDFNDKFQNEGYYPEHDQEYLVKWSILDMQGTPMEIDLGGILSDEIKSLILGVTSLMPEAIVSVLNTLNECIADDALAGTPIYIGIDAQNGDFKLVISSTVESRGMWDYKKSAWLNSNHLLFAVISVFPARQWLYIWGGIVVFTSVAIGALRLKEFGGEEEEEGEGEQKKAAYVPAKVDYSEIDREATKGMSPYERNFYYATQERLRR</sequence>
<evidence type="ECO:0000313" key="3">
    <source>
        <dbReference type="Proteomes" id="UP000727857"/>
    </source>
</evidence>
<keyword evidence="1" id="KW-1133">Transmembrane helix</keyword>
<evidence type="ECO:0000313" key="2">
    <source>
        <dbReference type="EMBL" id="MBO8424059.1"/>
    </source>
</evidence>
<name>A0A940ICH2_9FIRM</name>
<feature type="transmembrane region" description="Helical" evidence="1">
    <location>
        <begin position="7"/>
        <end position="26"/>
    </location>
</feature>
<protein>
    <submittedName>
        <fullName evidence="2">DUF456 domain-containing protein</fullName>
    </submittedName>
</protein>
<accession>A0A940ICH2</accession>
<comment type="caution">
    <text evidence="2">The sequence shown here is derived from an EMBL/GenBank/DDBJ whole genome shotgun (WGS) entry which is preliminary data.</text>
</comment>
<reference evidence="2" key="1">
    <citation type="submission" date="2020-10" db="EMBL/GenBank/DDBJ databases">
        <authorList>
            <person name="Gilroy R."/>
        </authorList>
    </citation>
    <scope>NUCLEOTIDE SEQUENCE</scope>
    <source>
        <strain evidence="2">517</strain>
    </source>
</reference>
<evidence type="ECO:0000256" key="1">
    <source>
        <dbReference type="SAM" id="Phobius"/>
    </source>
</evidence>